<keyword evidence="2" id="KW-1185">Reference proteome</keyword>
<proteinExistence type="predicted"/>
<reference evidence="1" key="1">
    <citation type="submission" date="2020-02" db="EMBL/GenBank/DDBJ databases">
        <title>Genome sequencing of the panga catfish, Pangasius djambal.</title>
        <authorList>
            <person name="Wen M."/>
            <person name="Zahm M."/>
            <person name="Roques C."/>
            <person name="Cabau C."/>
            <person name="Klopp C."/>
            <person name="Donnadieu C."/>
            <person name="Jouanno E."/>
            <person name="Avarre J.-C."/>
            <person name="Campet M."/>
            <person name="Ha T."/>
            <person name="Dugue R."/>
            <person name="Lampietro C."/>
            <person name="Louis A."/>
            <person name="Herpin A."/>
            <person name="Echchiki A."/>
            <person name="Berthelot C."/>
            <person name="Parey E."/>
            <person name="Roest-Crollius H."/>
            <person name="Braasch I."/>
            <person name="Postlethwait J.H."/>
            <person name="Bobe J."/>
            <person name="Montfort J."/>
            <person name="Bouchez O."/>
            <person name="Begum T."/>
            <person name="Schartl M."/>
            <person name="Gustiano R."/>
            <person name="Guiguen Y."/>
        </authorList>
    </citation>
    <scope>NUCLEOTIDE SEQUENCE</scope>
    <source>
        <strain evidence="1">Pdj_M5554</strain>
    </source>
</reference>
<organism evidence="1 2">
    <name type="scientific">Pangasius djambal</name>
    <dbReference type="NCBI Taxonomy" id="1691987"/>
    <lineage>
        <taxon>Eukaryota</taxon>
        <taxon>Metazoa</taxon>
        <taxon>Chordata</taxon>
        <taxon>Craniata</taxon>
        <taxon>Vertebrata</taxon>
        <taxon>Euteleostomi</taxon>
        <taxon>Actinopterygii</taxon>
        <taxon>Neopterygii</taxon>
        <taxon>Teleostei</taxon>
        <taxon>Ostariophysi</taxon>
        <taxon>Siluriformes</taxon>
        <taxon>Pangasiidae</taxon>
        <taxon>Pangasius</taxon>
    </lineage>
</organism>
<accession>A0ACC5YT84</accession>
<comment type="caution">
    <text evidence="1">The sequence shown here is derived from an EMBL/GenBank/DDBJ whole genome shotgun (WGS) entry which is preliminary data.</text>
</comment>
<evidence type="ECO:0000313" key="1">
    <source>
        <dbReference type="EMBL" id="MCJ8738822.1"/>
    </source>
</evidence>
<name>A0ACC5YT84_9TELE</name>
<dbReference type="Proteomes" id="UP000830395">
    <property type="component" value="Chromosome 12"/>
</dbReference>
<dbReference type="EMBL" id="CM040986">
    <property type="protein sequence ID" value="MCJ8738822.1"/>
    <property type="molecule type" value="Genomic_DNA"/>
</dbReference>
<gene>
    <name evidence="1" type="ORF">PDJAM_G00040200</name>
</gene>
<evidence type="ECO:0000313" key="2">
    <source>
        <dbReference type="Proteomes" id="UP000830395"/>
    </source>
</evidence>
<sequence length="521" mass="60648">MPEELLYQIYTETYISREIRRQTVCRSISKTSADYAMDHGAPRLSPSCLRSSPISFQRTLWQDQPIVQESGILNILAPEECKYQESMFEVLTSEVSYLRSLRVLTDHFMESQELNENLINRDKKTLFSNILRIREVSEKFLKDLEDRLDESLLLSDICDIINYHAQHNFPAYIDYVRNQIYQEKTLTSLMQSNAGFATVIGHLQEDPKCQRLPFSSFLLLPFQRITRIKILIENILKRTAVDTKREEMASKALAAVSKTQIIDECNTQVGKMKQMEELIEINKTLEFDKLKAVPIISQNRFLEKRGELQEMAKGGTLFNIKPKFTPVYLFLFNDLLILATKKGSERYVVIDHAHRSLVQVHAMGEQAMSVNLENCFCLTLLENHQGRMMERLLKAPSESDMHRWLAAFPNPEDPNREQEEIIYEDWDCPQVQCVEQYVATQADEINLEPPEIINVICKTNEGENRDRWYEGIRLSDGQKGWFPVKNVLEITSEHMRRRNLRERYRVMQAASAMTNKTRTGS</sequence>
<protein>
    <submittedName>
        <fullName evidence="1">Uncharacterized protein</fullName>
    </submittedName>
</protein>